<evidence type="ECO:0000256" key="1">
    <source>
        <dbReference type="ARBA" id="ARBA00001933"/>
    </source>
</evidence>
<keyword evidence="10" id="KW-1185">Reference proteome</keyword>
<dbReference type="PRINTS" id="PR00753">
    <property type="entry name" value="ACCSYNTHASE"/>
</dbReference>
<organism evidence="9 10">
    <name type="scientific">Roseococcus suduntuyensis</name>
    <dbReference type="NCBI Taxonomy" id="455361"/>
    <lineage>
        <taxon>Bacteria</taxon>
        <taxon>Pseudomonadati</taxon>
        <taxon>Pseudomonadota</taxon>
        <taxon>Alphaproteobacteria</taxon>
        <taxon>Acetobacterales</taxon>
        <taxon>Roseomonadaceae</taxon>
        <taxon>Roseococcus</taxon>
    </lineage>
</organism>
<dbReference type="Pfam" id="PF00155">
    <property type="entry name" value="Aminotran_1_2"/>
    <property type="match status" value="1"/>
</dbReference>
<dbReference type="InterPro" id="IPR050596">
    <property type="entry name" value="AspAT/PAT-like"/>
</dbReference>
<gene>
    <name evidence="9" type="ORF">GGQ83_000927</name>
</gene>
<comment type="caution">
    <text evidence="9">The sequence shown here is derived from an EMBL/GenBank/DDBJ whole genome shotgun (WGS) entry which is preliminary data.</text>
</comment>
<keyword evidence="5 9" id="KW-0808">Transferase</keyword>
<keyword evidence="4 9" id="KW-0032">Aminotransferase</keyword>
<dbReference type="EMBL" id="JACIDJ010000001">
    <property type="protein sequence ID" value="MBB3897501.1"/>
    <property type="molecule type" value="Genomic_DNA"/>
</dbReference>
<dbReference type="GO" id="GO:0004069">
    <property type="term" value="F:L-aspartate:2-oxoglutarate aminotransferase activity"/>
    <property type="evidence" value="ECO:0007669"/>
    <property type="project" value="UniProtKB-EC"/>
</dbReference>
<name>A0A840A8H3_9PROT</name>
<dbReference type="Proteomes" id="UP000553193">
    <property type="component" value="Unassembled WGS sequence"/>
</dbReference>
<evidence type="ECO:0000313" key="10">
    <source>
        <dbReference type="Proteomes" id="UP000553193"/>
    </source>
</evidence>
<dbReference type="SUPFAM" id="SSF53383">
    <property type="entry name" value="PLP-dependent transferases"/>
    <property type="match status" value="1"/>
</dbReference>
<dbReference type="GO" id="GO:0006520">
    <property type="term" value="P:amino acid metabolic process"/>
    <property type="evidence" value="ECO:0007669"/>
    <property type="project" value="InterPro"/>
</dbReference>
<proteinExistence type="inferred from homology"/>
<evidence type="ECO:0000256" key="6">
    <source>
        <dbReference type="ARBA" id="ARBA00022898"/>
    </source>
</evidence>
<dbReference type="InterPro" id="IPR004839">
    <property type="entry name" value="Aminotransferase_I/II_large"/>
</dbReference>
<dbReference type="InterPro" id="IPR015424">
    <property type="entry name" value="PyrdxlP-dep_Trfase"/>
</dbReference>
<dbReference type="PANTHER" id="PTHR46383">
    <property type="entry name" value="ASPARTATE AMINOTRANSFERASE"/>
    <property type="match status" value="1"/>
</dbReference>
<dbReference type="GO" id="GO:0030170">
    <property type="term" value="F:pyridoxal phosphate binding"/>
    <property type="evidence" value="ECO:0007669"/>
    <property type="project" value="InterPro"/>
</dbReference>
<protein>
    <recommendedName>
        <fullName evidence="3">aspartate transaminase</fullName>
        <ecNumber evidence="3">2.6.1.1</ecNumber>
    </recommendedName>
</protein>
<evidence type="ECO:0000256" key="4">
    <source>
        <dbReference type="ARBA" id="ARBA00022576"/>
    </source>
</evidence>
<sequence length="399" mass="42706">MPRTAEVLKVGRGAQSPPFLVMDVIAAANARAAALPPGAPGILRMEVGQPGHGAPQGAVEAATRAMRSGHALGYTEAFGLPSLRARIARHYLDHYGLVVPMSRIAVTVGASGAFPLAFLAAFDRGDRIAMATPFYPPYANILESLGMEAVLLECGPETRFQPTLALLEAMDPRPDGLVIASPCNPAGTMLPPEELAAIARWCHANGVRLVSDEIYHGLSWDTVPEASAAAFSDSAIVVNSFSKYWCMTGWRIGWMVLPEDLVRPAECVAQNMFISPPHIAQVAAEAAMDCTEELEAIKAGYARSRALLLEGLPRAGLDRIAAADGAFYLWCDVGHLTNDSLEFCTRMLEGAGIAATPGVDFDRARGGRFLRFSYCGVEAGMAEVPVRLSRWLERDGPRS</sequence>
<comment type="similarity">
    <text evidence="2">Belongs to the class-I pyridoxal-phosphate-dependent aminotransferase family.</text>
</comment>
<evidence type="ECO:0000256" key="2">
    <source>
        <dbReference type="ARBA" id="ARBA00007441"/>
    </source>
</evidence>
<evidence type="ECO:0000256" key="7">
    <source>
        <dbReference type="ARBA" id="ARBA00049185"/>
    </source>
</evidence>
<evidence type="ECO:0000259" key="8">
    <source>
        <dbReference type="Pfam" id="PF00155"/>
    </source>
</evidence>
<keyword evidence="6" id="KW-0663">Pyridoxal phosphate</keyword>
<dbReference type="CDD" id="cd00609">
    <property type="entry name" value="AAT_like"/>
    <property type="match status" value="1"/>
</dbReference>
<dbReference type="AlphaFoldDB" id="A0A840A8H3"/>
<comment type="catalytic activity">
    <reaction evidence="7">
        <text>L-aspartate + 2-oxoglutarate = oxaloacetate + L-glutamate</text>
        <dbReference type="Rhea" id="RHEA:21824"/>
        <dbReference type="ChEBI" id="CHEBI:16452"/>
        <dbReference type="ChEBI" id="CHEBI:16810"/>
        <dbReference type="ChEBI" id="CHEBI:29985"/>
        <dbReference type="ChEBI" id="CHEBI:29991"/>
        <dbReference type="EC" id="2.6.1.1"/>
    </reaction>
</comment>
<evidence type="ECO:0000313" key="9">
    <source>
        <dbReference type="EMBL" id="MBB3897501.1"/>
    </source>
</evidence>
<dbReference type="PANTHER" id="PTHR46383:SF2">
    <property type="entry name" value="AMINOTRANSFERASE"/>
    <property type="match status" value="1"/>
</dbReference>
<reference evidence="9 10" key="1">
    <citation type="submission" date="2020-08" db="EMBL/GenBank/DDBJ databases">
        <title>Genomic Encyclopedia of Type Strains, Phase IV (KMG-IV): sequencing the most valuable type-strain genomes for metagenomic binning, comparative biology and taxonomic classification.</title>
        <authorList>
            <person name="Goeker M."/>
        </authorList>
    </citation>
    <scope>NUCLEOTIDE SEQUENCE [LARGE SCALE GENOMIC DNA]</scope>
    <source>
        <strain evidence="9 10">DSM 19979</strain>
    </source>
</reference>
<evidence type="ECO:0000256" key="5">
    <source>
        <dbReference type="ARBA" id="ARBA00022679"/>
    </source>
</evidence>
<evidence type="ECO:0000256" key="3">
    <source>
        <dbReference type="ARBA" id="ARBA00012753"/>
    </source>
</evidence>
<comment type="cofactor">
    <cofactor evidence="1">
        <name>pyridoxal 5'-phosphate</name>
        <dbReference type="ChEBI" id="CHEBI:597326"/>
    </cofactor>
</comment>
<dbReference type="EC" id="2.6.1.1" evidence="3"/>
<feature type="domain" description="Aminotransferase class I/classII large" evidence="8">
    <location>
        <begin position="43"/>
        <end position="380"/>
    </location>
</feature>
<accession>A0A840A8H3</accession>
<dbReference type="InterPro" id="IPR015421">
    <property type="entry name" value="PyrdxlP-dep_Trfase_major"/>
</dbReference>
<dbReference type="Gene3D" id="3.40.640.10">
    <property type="entry name" value="Type I PLP-dependent aspartate aminotransferase-like (Major domain)"/>
    <property type="match status" value="1"/>
</dbReference>